<gene>
    <name evidence="2" type="ORF">Q4481_24435</name>
</gene>
<dbReference type="PIRSF" id="PIRSF004954">
    <property type="entry name" value="Radical_SAM"/>
    <property type="match status" value="1"/>
</dbReference>
<sequence length="385" mass="43272">MNVDDEASPAELKKMSAIMKTLRGGHFSRRREAVNTSEAVIYWEETCFEGTPYDVPLVILRTGPCRWFSAGGCTMCNYELMAIDEGVSASDLLSQVDNAITRLGSLSKYEYVFLTSQGSFFDRFEVSGEQRLEIGRRLALANIRMMSTESEAKYCINTEPIEEFRSALGAPLSIGIGVEAFDPFIRNVIINKGLPEKTLRKATANLSEKRIGFYTYVTLGKPFLTPKEDITDAVSATVMSFELGAFMCVLEMINIQPYTLTNHLREKGRYKPASLWTGIRTLLDLPDTIRHRVSLKGVEADIEPVPLELSDSCPHCQGRLRSAITSWNYHREIDALKSVWGKCECFSAWNAEYEGSSPVKVRDRVTKQLEVLGTELGLEQQRLSR</sequence>
<evidence type="ECO:0000313" key="3">
    <source>
        <dbReference type="Proteomes" id="UP001174932"/>
    </source>
</evidence>
<dbReference type="RefSeq" id="WP_304379044.1">
    <property type="nucleotide sequence ID" value="NZ_JAUOZU010000030.1"/>
</dbReference>
<evidence type="ECO:0000259" key="1">
    <source>
        <dbReference type="SMART" id="SM00729"/>
    </source>
</evidence>
<comment type="caution">
    <text evidence="2">The sequence shown here is derived from an EMBL/GenBank/DDBJ whole genome shotgun (WGS) entry which is preliminary data.</text>
</comment>
<organism evidence="2 3">
    <name type="scientific">Rhizobium alvei</name>
    <dbReference type="NCBI Taxonomy" id="1132659"/>
    <lineage>
        <taxon>Bacteria</taxon>
        <taxon>Pseudomonadati</taxon>
        <taxon>Pseudomonadota</taxon>
        <taxon>Alphaproteobacteria</taxon>
        <taxon>Hyphomicrobiales</taxon>
        <taxon>Rhizobiaceae</taxon>
        <taxon>Rhizobium/Agrobacterium group</taxon>
        <taxon>Rhizobium</taxon>
    </lineage>
</organism>
<accession>A0ABT8YTP2</accession>
<name>A0ABT8YTP2_9HYPH</name>
<evidence type="ECO:0000313" key="2">
    <source>
        <dbReference type="EMBL" id="MDO6967114.1"/>
    </source>
</evidence>
<keyword evidence="3" id="KW-1185">Reference proteome</keyword>
<reference evidence="2" key="2">
    <citation type="submission" date="2023-07" db="EMBL/GenBank/DDBJ databases">
        <authorList>
            <person name="Shen H."/>
        </authorList>
    </citation>
    <scope>NUCLEOTIDE SEQUENCE</scope>
    <source>
        <strain evidence="2">TNR-22</strain>
    </source>
</reference>
<feature type="domain" description="Elp3/MiaA/NifB-like radical SAM core" evidence="1">
    <location>
        <begin position="55"/>
        <end position="284"/>
    </location>
</feature>
<reference evidence="2" key="1">
    <citation type="journal article" date="2015" name="Int. J. Syst. Evol. Microbiol.">
        <title>Rhizobium alvei sp. nov., isolated from a freshwater river.</title>
        <authorList>
            <person name="Sheu S.Y."/>
            <person name="Huang H.W."/>
            <person name="Young C.C."/>
            <person name="Chen W.M."/>
        </authorList>
    </citation>
    <scope>NUCLEOTIDE SEQUENCE</scope>
    <source>
        <strain evidence="2">TNR-22</strain>
    </source>
</reference>
<dbReference type="Proteomes" id="UP001174932">
    <property type="component" value="Unassembled WGS sequence"/>
</dbReference>
<dbReference type="InterPro" id="IPR006638">
    <property type="entry name" value="Elp3/MiaA/NifB-like_rSAM"/>
</dbReference>
<dbReference type="EMBL" id="JAUOZU010000030">
    <property type="protein sequence ID" value="MDO6967114.1"/>
    <property type="molecule type" value="Genomic_DNA"/>
</dbReference>
<proteinExistence type="predicted"/>
<dbReference type="InterPro" id="IPR005909">
    <property type="entry name" value="RaSEA"/>
</dbReference>
<protein>
    <recommendedName>
        <fullName evidence="1">Elp3/MiaA/NifB-like radical SAM core domain-containing protein</fullName>
    </recommendedName>
</protein>
<dbReference type="SMART" id="SM00729">
    <property type="entry name" value="Elp3"/>
    <property type="match status" value="1"/>
</dbReference>